<gene>
    <name evidence="1" type="ORF">METZ01_LOCUS163779</name>
</gene>
<dbReference type="EMBL" id="UINC01028974">
    <property type="protein sequence ID" value="SVB10925.1"/>
    <property type="molecule type" value="Genomic_DNA"/>
</dbReference>
<dbReference type="AlphaFoldDB" id="A0A382BAU4"/>
<dbReference type="GO" id="GO:0030246">
    <property type="term" value="F:carbohydrate binding"/>
    <property type="evidence" value="ECO:0007669"/>
    <property type="project" value="InterPro"/>
</dbReference>
<reference evidence="1" key="1">
    <citation type="submission" date="2018-05" db="EMBL/GenBank/DDBJ databases">
        <authorList>
            <person name="Lanie J.A."/>
            <person name="Ng W.-L."/>
            <person name="Kazmierczak K.M."/>
            <person name="Andrzejewski T.M."/>
            <person name="Davidsen T.M."/>
            <person name="Wayne K.J."/>
            <person name="Tettelin H."/>
            <person name="Glass J.I."/>
            <person name="Rusch D."/>
            <person name="Podicherti R."/>
            <person name="Tsui H.-C.T."/>
            <person name="Winkler M.E."/>
        </authorList>
    </citation>
    <scope>NUCLEOTIDE SEQUENCE</scope>
</reference>
<dbReference type="InterPro" id="IPR013784">
    <property type="entry name" value="Carb-bd-like_fold"/>
</dbReference>
<proteinExistence type="predicted"/>
<dbReference type="Pfam" id="PF13620">
    <property type="entry name" value="CarboxypepD_reg"/>
    <property type="match status" value="2"/>
</dbReference>
<protein>
    <recommendedName>
        <fullName evidence="2">Carboxypeptidase regulatory-like domain-containing protein</fullName>
    </recommendedName>
</protein>
<evidence type="ECO:0000313" key="1">
    <source>
        <dbReference type="EMBL" id="SVB10925.1"/>
    </source>
</evidence>
<name>A0A382BAU4_9ZZZZ</name>
<accession>A0A382BAU4</accession>
<organism evidence="1">
    <name type="scientific">marine metagenome</name>
    <dbReference type="NCBI Taxonomy" id="408172"/>
    <lineage>
        <taxon>unclassified sequences</taxon>
        <taxon>metagenomes</taxon>
        <taxon>ecological metagenomes</taxon>
    </lineage>
</organism>
<dbReference type="Gene3D" id="2.60.40.1120">
    <property type="entry name" value="Carboxypeptidase-like, regulatory domain"/>
    <property type="match status" value="2"/>
</dbReference>
<evidence type="ECO:0008006" key="2">
    <source>
        <dbReference type="Google" id="ProtNLM"/>
    </source>
</evidence>
<dbReference type="SUPFAM" id="SSF49452">
    <property type="entry name" value="Starch-binding domain-like"/>
    <property type="match status" value="2"/>
</dbReference>
<sequence length="418" mass="44523">MSSFKKSKLFFPLVFILLLLLQNSCSVSEYGEASDYEKYGATATASATGSGTIFGAVLTSSGSVLSGVSVSYASGTSTYSTTTDSSGLFTQSSLATGTYTLSYSKSGYWNETQYATLETDGETIELLTLRMLSKSRCSSSTGDISGTITSALSSSATIEGATIKAYRGLWSKRSLEGCCPVVVKTATTPDNGTYTLSDMPTGHYTLLMSASGYISGNYWTVSCGDKTGRNKALSPTLPSNSMRIILSWEETSPVTGVDLDSHLTGPDNGSGRFHVYYDDNETYFYFTDTYTNCSGCSISEKLDNVTLNRDETGSSPAYAPPGIETFTISNVKSSGTYRYSVHDYSNGVTRGLTNSDNLSISGASVSVDYNDGSTTTSKTYGVPTNKIGTLWEVFTFTTSGGFVKEKNMSNEATPGNIQ</sequence>